<dbReference type="Proteomes" id="UP000094487">
    <property type="component" value="Unassembled WGS sequence"/>
</dbReference>
<dbReference type="AlphaFoldDB" id="A0A1E3LSP7"/>
<dbReference type="EMBL" id="MDDS01000046">
    <property type="protein sequence ID" value="ODP36812.1"/>
    <property type="molecule type" value="Genomic_DNA"/>
</dbReference>
<accession>A0A1E3LSP7</accession>
<reference evidence="1 2" key="1">
    <citation type="submission" date="2016-08" db="EMBL/GenBank/DDBJ databases">
        <title>Draft genome of the agarase producing Sphingomonas sp. MCT13.</title>
        <authorList>
            <person name="D'Andrea M.M."/>
            <person name="Rossolini G.M."/>
            <person name="Thaller M.C."/>
        </authorList>
    </citation>
    <scope>NUCLEOTIDE SEQUENCE [LARGE SCALE GENOMIC DNA]</scope>
    <source>
        <strain evidence="1 2">MCT13</strain>
    </source>
</reference>
<proteinExistence type="predicted"/>
<dbReference type="STRING" id="1888892.BFL28_03620"/>
<protein>
    <submittedName>
        <fullName evidence="1">Uncharacterized protein</fullName>
    </submittedName>
</protein>
<evidence type="ECO:0000313" key="1">
    <source>
        <dbReference type="EMBL" id="ODP36812.1"/>
    </source>
</evidence>
<evidence type="ECO:0000313" key="2">
    <source>
        <dbReference type="Proteomes" id="UP000094487"/>
    </source>
</evidence>
<gene>
    <name evidence="1" type="ORF">BFL28_03620</name>
</gene>
<name>A0A1E3LSP7_9SPHN</name>
<sequence>MRELRLDAARQRRHSVQIMSFEQLAVRLAGGFARPIDDECLRTAIQAVLPDTSLGELESIKLLPGMVDAAADSRATARR</sequence>
<keyword evidence="2" id="KW-1185">Reference proteome</keyword>
<comment type="caution">
    <text evidence="1">The sequence shown here is derived from an EMBL/GenBank/DDBJ whole genome shotgun (WGS) entry which is preliminary data.</text>
</comment>
<organism evidence="1 2">
    <name type="scientific">Sphingomonas turrisvirgatae</name>
    <dbReference type="NCBI Taxonomy" id="1888892"/>
    <lineage>
        <taxon>Bacteria</taxon>
        <taxon>Pseudomonadati</taxon>
        <taxon>Pseudomonadota</taxon>
        <taxon>Alphaproteobacteria</taxon>
        <taxon>Sphingomonadales</taxon>
        <taxon>Sphingomonadaceae</taxon>
        <taxon>Sphingomonas</taxon>
    </lineage>
</organism>